<dbReference type="SUPFAM" id="SSF82171">
    <property type="entry name" value="DPP6 N-terminal domain-like"/>
    <property type="match status" value="1"/>
</dbReference>
<comment type="caution">
    <text evidence="1">The sequence shown here is derived from an EMBL/GenBank/DDBJ whole genome shotgun (WGS) entry which is preliminary data.</text>
</comment>
<evidence type="ECO:0000313" key="1">
    <source>
        <dbReference type="EMBL" id="KAL3675665.1"/>
    </source>
</evidence>
<sequence>MDPKEDSLAKKGGWPSWAGESTVYFHRKADDGWWSIFKINLPGGSPNNVRGIHEERVTPPGVHAFTPSASKAGDWIAVATRRPESDYRHIEIYGSCRGQPLPDPGVPLLEPLRSPVPGLVLLAWVSLRRWTEVHVVSISNVDGERDFESKQLTKKGTGNNAFPSPSPDGKYVVFRSGRSGHKNLYIMDAVDGEEKELKQLTDGAWTDTMANWSPTVPALRRDFHLPD</sequence>
<accession>A0ABD3GC61</accession>
<dbReference type="InterPro" id="IPR011042">
    <property type="entry name" value="6-blade_b-propeller_TolB-like"/>
</dbReference>
<dbReference type="InterPro" id="IPR011659">
    <property type="entry name" value="WD40"/>
</dbReference>
<dbReference type="PANTHER" id="PTHR32161">
    <property type="entry name" value="DPP6 N-TERMINAL DOMAIN-LIKE PROTEIN"/>
    <property type="match status" value="1"/>
</dbReference>
<evidence type="ECO:0000313" key="2">
    <source>
        <dbReference type="Proteomes" id="UP001633002"/>
    </source>
</evidence>
<dbReference type="PANTHER" id="PTHR32161:SF8">
    <property type="entry name" value="DPP6 N-TERMINAL DOMAIN-LIKE PROTEIN"/>
    <property type="match status" value="1"/>
</dbReference>
<protein>
    <submittedName>
        <fullName evidence="1">Uncharacterized protein</fullName>
    </submittedName>
</protein>
<dbReference type="Proteomes" id="UP001633002">
    <property type="component" value="Unassembled WGS sequence"/>
</dbReference>
<dbReference type="Gene3D" id="2.120.10.30">
    <property type="entry name" value="TolB, C-terminal domain"/>
    <property type="match status" value="1"/>
</dbReference>
<gene>
    <name evidence="1" type="ORF">R1sor_025613</name>
</gene>
<dbReference type="AlphaFoldDB" id="A0ABD3GC61"/>
<dbReference type="Pfam" id="PF07676">
    <property type="entry name" value="PD40"/>
    <property type="match status" value="1"/>
</dbReference>
<organism evidence="1 2">
    <name type="scientific">Riccia sorocarpa</name>
    <dbReference type="NCBI Taxonomy" id="122646"/>
    <lineage>
        <taxon>Eukaryota</taxon>
        <taxon>Viridiplantae</taxon>
        <taxon>Streptophyta</taxon>
        <taxon>Embryophyta</taxon>
        <taxon>Marchantiophyta</taxon>
        <taxon>Marchantiopsida</taxon>
        <taxon>Marchantiidae</taxon>
        <taxon>Marchantiales</taxon>
        <taxon>Ricciaceae</taxon>
        <taxon>Riccia</taxon>
    </lineage>
</organism>
<dbReference type="EMBL" id="JBJQOH010000008">
    <property type="protein sequence ID" value="KAL3675665.1"/>
    <property type="molecule type" value="Genomic_DNA"/>
</dbReference>
<proteinExistence type="predicted"/>
<name>A0ABD3GC61_9MARC</name>
<reference evidence="1 2" key="1">
    <citation type="submission" date="2024-09" db="EMBL/GenBank/DDBJ databases">
        <title>Chromosome-scale assembly of Riccia sorocarpa.</title>
        <authorList>
            <person name="Paukszto L."/>
        </authorList>
    </citation>
    <scope>NUCLEOTIDE SEQUENCE [LARGE SCALE GENOMIC DNA]</scope>
    <source>
        <strain evidence="1">LP-2024</strain>
        <tissue evidence="1">Aerial parts of the thallus</tissue>
    </source>
</reference>
<keyword evidence="2" id="KW-1185">Reference proteome</keyword>